<evidence type="ECO:0000313" key="4">
    <source>
        <dbReference type="Proteomes" id="UP000291822"/>
    </source>
</evidence>
<feature type="domain" description="HTH merR-type" evidence="2">
    <location>
        <begin position="1"/>
        <end position="71"/>
    </location>
</feature>
<proteinExistence type="predicted"/>
<dbReference type="Pfam" id="PF13411">
    <property type="entry name" value="MerR_1"/>
    <property type="match status" value="1"/>
</dbReference>
<comment type="caution">
    <text evidence="3">The sequence shown here is derived from an EMBL/GenBank/DDBJ whole genome shotgun (WGS) entry which is preliminary data.</text>
</comment>
<evidence type="ECO:0000256" key="1">
    <source>
        <dbReference type="ARBA" id="ARBA00023125"/>
    </source>
</evidence>
<keyword evidence="4" id="KW-1185">Reference proteome</keyword>
<dbReference type="CDD" id="cd01106">
    <property type="entry name" value="HTH_TipAL-Mta"/>
    <property type="match status" value="1"/>
</dbReference>
<dbReference type="SMART" id="SM00422">
    <property type="entry name" value="HTH_MERR"/>
    <property type="match status" value="1"/>
</dbReference>
<dbReference type="PANTHER" id="PTHR30204">
    <property type="entry name" value="REDOX-CYCLING DRUG-SENSING TRANSCRIPTIONAL ACTIVATOR SOXR"/>
    <property type="match status" value="1"/>
</dbReference>
<dbReference type="SUPFAM" id="SSF46955">
    <property type="entry name" value="Putative DNA-binding domain"/>
    <property type="match status" value="1"/>
</dbReference>
<dbReference type="PANTHER" id="PTHR30204:SF90">
    <property type="entry name" value="HTH-TYPE TRANSCRIPTIONAL ACTIVATOR MTA"/>
    <property type="match status" value="1"/>
</dbReference>
<organism evidence="3 4">
    <name type="scientific">Dyella soli</name>
    <dbReference type="NCBI Taxonomy" id="522319"/>
    <lineage>
        <taxon>Bacteria</taxon>
        <taxon>Pseudomonadati</taxon>
        <taxon>Pseudomonadota</taxon>
        <taxon>Gammaproteobacteria</taxon>
        <taxon>Lysobacterales</taxon>
        <taxon>Rhodanobacteraceae</taxon>
        <taxon>Dyella</taxon>
    </lineage>
</organism>
<dbReference type="Pfam" id="PF07739">
    <property type="entry name" value="TipAS"/>
    <property type="match status" value="1"/>
</dbReference>
<reference evidence="3 4" key="1">
    <citation type="submission" date="2019-02" db="EMBL/GenBank/DDBJ databases">
        <title>Dyella amyloliquefaciens sp. nov., isolated from forest soil.</title>
        <authorList>
            <person name="Gao Z.-H."/>
            <person name="Qiu L.-H."/>
        </authorList>
    </citation>
    <scope>NUCLEOTIDE SEQUENCE [LARGE SCALE GENOMIC DNA]</scope>
    <source>
        <strain evidence="3 4">KACC 12747</strain>
    </source>
</reference>
<dbReference type="Gene3D" id="1.10.1660.10">
    <property type="match status" value="1"/>
</dbReference>
<dbReference type="InterPro" id="IPR009061">
    <property type="entry name" value="DNA-bd_dom_put_sf"/>
</dbReference>
<dbReference type="GO" id="GO:0003677">
    <property type="term" value="F:DNA binding"/>
    <property type="evidence" value="ECO:0007669"/>
    <property type="project" value="UniProtKB-KW"/>
</dbReference>
<name>A0A4R0YJ92_9GAMM</name>
<dbReference type="RefSeq" id="WP_131152642.1">
    <property type="nucleotide sequence ID" value="NZ_SJTG01000007.1"/>
</dbReference>
<dbReference type="InterPro" id="IPR000551">
    <property type="entry name" value="MerR-type_HTH_dom"/>
</dbReference>
<evidence type="ECO:0000259" key="2">
    <source>
        <dbReference type="PROSITE" id="PS50937"/>
    </source>
</evidence>
<dbReference type="AlphaFoldDB" id="A0A4R0YJ92"/>
<dbReference type="InterPro" id="IPR012925">
    <property type="entry name" value="TipAS_dom"/>
</dbReference>
<dbReference type="EMBL" id="SJTG01000007">
    <property type="protein sequence ID" value="TCI06215.1"/>
    <property type="molecule type" value="Genomic_DNA"/>
</dbReference>
<dbReference type="Proteomes" id="UP000291822">
    <property type="component" value="Unassembled WGS sequence"/>
</dbReference>
<dbReference type="PROSITE" id="PS50937">
    <property type="entry name" value="HTH_MERR_2"/>
    <property type="match status" value="1"/>
</dbReference>
<dbReference type="PRINTS" id="PR00040">
    <property type="entry name" value="HTHMERR"/>
</dbReference>
<dbReference type="PROSITE" id="PS00552">
    <property type="entry name" value="HTH_MERR_1"/>
    <property type="match status" value="1"/>
</dbReference>
<accession>A0A4R0YJ92</accession>
<protein>
    <submittedName>
        <fullName evidence="3">MerR family transcriptional regulator</fullName>
    </submittedName>
</protein>
<dbReference type="InterPro" id="IPR047057">
    <property type="entry name" value="MerR_fam"/>
</dbReference>
<sequence length="338" mass="38083">MRLTVGELARRTGLTVRTLHHYDHVGLLHPSARSDAGYRLYTPDDVERLYRIVALRRLGLPLSDIGTALAGPEVSLATLLDRQIDALEQNMARDRRLHDQLRTLRDSLAAGQSPDPARWLDTLELMSMYEKYFSAEELKALPLYSEPDAQVEWSALVTAIQAAMDRGSRPGDPDADILALRWMTTVGKSTGNNPAFLMRLHEMNENEPDARQKTGITEAMQAFVEQSLIAARLAIFERYLPPEDMARMREHYGRDMYAWPPLIAALLKARDAGMPPDDPEVRTLAKRWIEMFTAYAGTDPANHARIREAYAKEPDLRSGSAVDETLIVYVRAALEGMR</sequence>
<evidence type="ECO:0000313" key="3">
    <source>
        <dbReference type="EMBL" id="TCI06215.1"/>
    </source>
</evidence>
<keyword evidence="1" id="KW-0238">DNA-binding</keyword>
<dbReference type="GO" id="GO:0003700">
    <property type="term" value="F:DNA-binding transcription factor activity"/>
    <property type="evidence" value="ECO:0007669"/>
    <property type="project" value="InterPro"/>
</dbReference>
<gene>
    <name evidence="3" type="ORF">EZM97_35450</name>
</gene>